<feature type="transmembrane region" description="Helical" evidence="2">
    <location>
        <begin position="54"/>
        <end position="72"/>
    </location>
</feature>
<comment type="caution">
    <text evidence="3">The sequence shown here is derived from an EMBL/GenBank/DDBJ whole genome shotgun (WGS) entry which is preliminary data.</text>
</comment>
<evidence type="ECO:0000256" key="2">
    <source>
        <dbReference type="SAM" id="Phobius"/>
    </source>
</evidence>
<keyword evidence="4" id="KW-1185">Reference proteome</keyword>
<name>A0AA39N8R3_ARMTA</name>
<feature type="compositionally biased region" description="Polar residues" evidence="1">
    <location>
        <begin position="10"/>
        <end position="20"/>
    </location>
</feature>
<feature type="region of interest" description="Disordered" evidence="1">
    <location>
        <begin position="1"/>
        <end position="20"/>
    </location>
</feature>
<dbReference type="Proteomes" id="UP001175211">
    <property type="component" value="Unassembled WGS sequence"/>
</dbReference>
<reference evidence="3" key="1">
    <citation type="submission" date="2023-06" db="EMBL/GenBank/DDBJ databases">
        <authorList>
            <consortium name="Lawrence Berkeley National Laboratory"/>
            <person name="Ahrendt S."/>
            <person name="Sahu N."/>
            <person name="Indic B."/>
            <person name="Wong-Bajracharya J."/>
            <person name="Merenyi Z."/>
            <person name="Ke H.-M."/>
            <person name="Monk M."/>
            <person name="Kocsube S."/>
            <person name="Drula E."/>
            <person name="Lipzen A."/>
            <person name="Balint B."/>
            <person name="Henrissat B."/>
            <person name="Andreopoulos B."/>
            <person name="Martin F.M."/>
            <person name="Harder C.B."/>
            <person name="Rigling D."/>
            <person name="Ford K.L."/>
            <person name="Foster G.D."/>
            <person name="Pangilinan J."/>
            <person name="Papanicolaou A."/>
            <person name="Barry K."/>
            <person name="LaButti K."/>
            <person name="Viragh M."/>
            <person name="Koriabine M."/>
            <person name="Yan M."/>
            <person name="Riley R."/>
            <person name="Champramary S."/>
            <person name="Plett K.L."/>
            <person name="Tsai I.J."/>
            <person name="Slot J."/>
            <person name="Sipos G."/>
            <person name="Plett J."/>
            <person name="Nagy L.G."/>
            <person name="Grigoriev I.V."/>
        </authorList>
    </citation>
    <scope>NUCLEOTIDE SEQUENCE</scope>
    <source>
        <strain evidence="3">CCBAS 213</strain>
    </source>
</reference>
<organism evidence="3 4">
    <name type="scientific">Armillaria tabescens</name>
    <name type="common">Ringless honey mushroom</name>
    <name type="synonym">Agaricus tabescens</name>
    <dbReference type="NCBI Taxonomy" id="1929756"/>
    <lineage>
        <taxon>Eukaryota</taxon>
        <taxon>Fungi</taxon>
        <taxon>Dikarya</taxon>
        <taxon>Basidiomycota</taxon>
        <taxon>Agaricomycotina</taxon>
        <taxon>Agaricomycetes</taxon>
        <taxon>Agaricomycetidae</taxon>
        <taxon>Agaricales</taxon>
        <taxon>Marasmiineae</taxon>
        <taxon>Physalacriaceae</taxon>
        <taxon>Desarmillaria</taxon>
    </lineage>
</organism>
<dbReference type="RefSeq" id="XP_060332991.1">
    <property type="nucleotide sequence ID" value="XM_060472588.1"/>
</dbReference>
<protein>
    <submittedName>
        <fullName evidence="3">Uncharacterized protein</fullName>
    </submittedName>
</protein>
<feature type="transmembrane region" description="Helical" evidence="2">
    <location>
        <begin position="84"/>
        <end position="109"/>
    </location>
</feature>
<dbReference type="GeneID" id="85356136"/>
<evidence type="ECO:0000313" key="4">
    <source>
        <dbReference type="Proteomes" id="UP001175211"/>
    </source>
</evidence>
<accession>A0AA39N8R3</accession>
<evidence type="ECO:0000313" key="3">
    <source>
        <dbReference type="EMBL" id="KAK0461094.1"/>
    </source>
</evidence>
<keyword evidence="2" id="KW-0812">Transmembrane</keyword>
<evidence type="ECO:0000256" key="1">
    <source>
        <dbReference type="SAM" id="MobiDB-lite"/>
    </source>
</evidence>
<dbReference type="AlphaFoldDB" id="A0AA39N8R3"/>
<proteinExistence type="predicted"/>
<dbReference type="EMBL" id="JAUEPS010000011">
    <property type="protein sequence ID" value="KAK0461094.1"/>
    <property type="molecule type" value="Genomic_DNA"/>
</dbReference>
<sequence>MLQNPKERSFSWSESSTASGCSQRFFLSTVCSEGSRRFFGALPSPSSPGSLPCFDRFSILLVQFVLVHYFIFERILQVFSLYKVMVAYFSFVLFLTSSPQYITTLLAIFPRFGTETFIEV</sequence>
<keyword evidence="2" id="KW-1133">Transmembrane helix</keyword>
<gene>
    <name evidence="3" type="ORF">EV420DRAFT_1530245</name>
</gene>
<keyword evidence="2" id="KW-0472">Membrane</keyword>